<dbReference type="PROSITE" id="PS51162">
    <property type="entry name" value="THYROGLOBULIN_1_2"/>
    <property type="match status" value="8"/>
</dbReference>
<feature type="domain" description="Thyroglobulin type-1" evidence="8">
    <location>
        <begin position="410"/>
        <end position="475"/>
    </location>
</feature>
<dbReference type="GO" id="GO:0005615">
    <property type="term" value="C:extracellular space"/>
    <property type="evidence" value="ECO:0007669"/>
    <property type="project" value="TreeGrafter"/>
</dbReference>
<feature type="disulfide bond" evidence="5">
    <location>
        <begin position="593"/>
        <end position="600"/>
    </location>
</feature>
<dbReference type="InterPro" id="IPR000716">
    <property type="entry name" value="Thyroglobulin_1"/>
</dbReference>
<accession>A0A8U0PY01</accession>
<feature type="domain" description="Thyroglobulin type-1" evidence="8">
    <location>
        <begin position="36"/>
        <end position="100"/>
    </location>
</feature>
<feature type="chain" id="PRO_5035785191" evidence="7">
    <location>
        <begin position="20"/>
        <end position="731"/>
    </location>
</feature>
<feature type="region of interest" description="Disordered" evidence="6">
    <location>
        <begin position="630"/>
        <end position="731"/>
    </location>
</feature>
<evidence type="ECO:0000256" key="5">
    <source>
        <dbReference type="PROSITE-ProRule" id="PRU00500"/>
    </source>
</evidence>
<evidence type="ECO:0000256" key="2">
    <source>
        <dbReference type="ARBA" id="ARBA00022525"/>
    </source>
</evidence>
<dbReference type="Proteomes" id="UP000808372">
    <property type="component" value="Chromosome 36"/>
</dbReference>
<evidence type="ECO:0000259" key="8">
    <source>
        <dbReference type="PROSITE" id="PS51162"/>
    </source>
</evidence>
<dbReference type="GeneID" id="120030524"/>
<dbReference type="PANTHER" id="PTHR12352">
    <property type="entry name" value="SECRETED MODULAR CALCIUM-BINDING PROTEIN"/>
    <property type="match status" value="1"/>
</dbReference>
<evidence type="ECO:0000313" key="9">
    <source>
        <dbReference type="Proteomes" id="UP000808372"/>
    </source>
</evidence>
<evidence type="ECO:0000256" key="6">
    <source>
        <dbReference type="SAM" id="MobiDB-lite"/>
    </source>
</evidence>
<dbReference type="InterPro" id="IPR051950">
    <property type="entry name" value="Dev_reg/Prot_inhib"/>
</dbReference>
<feature type="disulfide bond" evidence="5">
    <location>
        <begin position="563"/>
        <end position="582"/>
    </location>
</feature>
<dbReference type="InterPro" id="IPR036857">
    <property type="entry name" value="Thyroglobulin_1_sf"/>
</dbReference>
<evidence type="ECO:0000313" key="10">
    <source>
        <dbReference type="RefSeq" id="XP_038831859.1"/>
    </source>
</evidence>
<name>A0A8U0PY01_SALNM</name>
<dbReference type="AlphaFoldDB" id="A0A8U0PY01"/>
<dbReference type="SUPFAM" id="SSF57610">
    <property type="entry name" value="Thyroglobulin type-1 domain"/>
    <property type="match status" value="8"/>
</dbReference>
<dbReference type="RefSeq" id="XP_038831859.1">
    <property type="nucleotide sequence ID" value="XM_038975931.1"/>
</dbReference>
<organism evidence="9 10">
    <name type="scientific">Salvelinus namaycush</name>
    <name type="common">Lake trout</name>
    <name type="synonym">Salmo namaycush</name>
    <dbReference type="NCBI Taxonomy" id="8040"/>
    <lineage>
        <taxon>Eukaryota</taxon>
        <taxon>Metazoa</taxon>
        <taxon>Chordata</taxon>
        <taxon>Craniata</taxon>
        <taxon>Vertebrata</taxon>
        <taxon>Euteleostomi</taxon>
        <taxon>Actinopterygii</taxon>
        <taxon>Neopterygii</taxon>
        <taxon>Teleostei</taxon>
        <taxon>Protacanthopterygii</taxon>
        <taxon>Salmoniformes</taxon>
        <taxon>Salmonidae</taxon>
        <taxon>Salmoninae</taxon>
        <taxon>Salvelinus</taxon>
    </lineage>
</organism>
<comment type="caution">
    <text evidence="5">Lacks conserved residue(s) required for the propagation of feature annotation.</text>
</comment>
<sequence length="731" mass="78668">MKLLHILCFCLAVLASTWAETGGVGRHRNGGIKRPKTPCERARDAVKNGLIGADIPTCDDDVEYTHEQCSGSTGYCWCVNSSGQKVPGTETRPGTARINCATQNGMMRPKTPCEIARDTAMKIVRLGVYVPTCDNDGQYTPEQCRASTGYCWCVNSSGQKIQGTETPPGTARINCATQNGMIRSKTPCEIARDTAMKIVRLGVYVPTCDNDGQYTPEQCRASTGYCWCVNSSGQKIQGTETPPGTAIINCATQNGMMRPKTPCEIARDTAMKIVRLGVYVPTCDNDGQYTPEQCRASTGYCWCVNSTGQKIQGTETPPGTAIINCATQNGMIRSKTPCEIARDTAMKIVRLGVYVPTCDNDGQYTPEQCRASTGYCWCVNSSGQKIQGTETPPGTAIINCATQNGMMRPKTPCEIARDTAMKIVRLGVYVPTCDNDGQYTPEQCRASTGYCWCVNSSGQKIQGTETPPGTAIINCATQNGMIRPKTPCEIARDTAMEKVGLGVYVPTCDNDGQYTPEQCRASTGYCWCVFSSGQKIPGTETPPGTPRINCTTQNATIRSKTPCERARDDVINGPIGAFIPTCDAAGQYTPEQCWGSTGQCWCVNSSGRKIPGTETLPGTARINCSTQTGVENYKPTRTGHSFTENDEPPLADSSSEEDKPEESEPCTSTDDDSSLAGQEQVVAPGLATPPNNAGEDPTILDPDSDSSLPSPVTVVVLLLNPTPRQKHRRSR</sequence>
<feature type="disulfide bond" evidence="5">
    <location>
        <begin position="519"/>
        <end position="526"/>
    </location>
</feature>
<keyword evidence="2" id="KW-0964">Secreted</keyword>
<feature type="domain" description="Thyroglobulin type-1" evidence="8">
    <location>
        <begin position="560"/>
        <end position="624"/>
    </location>
</feature>
<feature type="domain" description="Thyroglobulin type-1" evidence="8">
    <location>
        <begin position="260"/>
        <end position="325"/>
    </location>
</feature>
<evidence type="ECO:0000256" key="1">
    <source>
        <dbReference type="ARBA" id="ARBA00004613"/>
    </source>
</evidence>
<dbReference type="PANTHER" id="PTHR12352:SF3">
    <property type="entry name" value="NIDOGEN-2"/>
    <property type="match status" value="1"/>
</dbReference>
<feature type="disulfide bond" evidence="5">
    <location>
        <begin position="294"/>
        <end position="301"/>
    </location>
</feature>
<feature type="disulfide bond" evidence="5">
    <location>
        <begin position="69"/>
        <end position="76"/>
    </location>
</feature>
<feature type="compositionally biased region" description="Low complexity" evidence="6">
    <location>
        <begin position="696"/>
        <end position="718"/>
    </location>
</feature>
<feature type="disulfide bond" evidence="5">
    <location>
        <begin position="144"/>
        <end position="151"/>
    </location>
</feature>
<feature type="domain" description="Thyroglobulin type-1" evidence="8">
    <location>
        <begin position="485"/>
        <end position="550"/>
    </location>
</feature>
<reference evidence="10" key="1">
    <citation type="submission" date="2025-08" db="UniProtKB">
        <authorList>
            <consortium name="RefSeq"/>
        </authorList>
    </citation>
    <scope>IDENTIFICATION</scope>
    <source>
        <tissue evidence="10">White muscle</tissue>
    </source>
</reference>
<feature type="signal peptide" evidence="7">
    <location>
        <begin position="1"/>
        <end position="19"/>
    </location>
</feature>
<evidence type="ECO:0000256" key="4">
    <source>
        <dbReference type="ARBA" id="ARBA00023157"/>
    </source>
</evidence>
<evidence type="ECO:0000256" key="3">
    <source>
        <dbReference type="ARBA" id="ARBA00022737"/>
    </source>
</evidence>
<dbReference type="CDD" id="cd00191">
    <property type="entry name" value="TY"/>
    <property type="match status" value="8"/>
</dbReference>
<feature type="compositionally biased region" description="Acidic residues" evidence="6">
    <location>
        <begin position="644"/>
        <end position="673"/>
    </location>
</feature>
<feature type="disulfide bond" evidence="5">
    <location>
        <begin position="219"/>
        <end position="226"/>
    </location>
</feature>
<feature type="disulfide bond" evidence="5">
    <location>
        <begin position="444"/>
        <end position="451"/>
    </location>
</feature>
<dbReference type="Pfam" id="PF00086">
    <property type="entry name" value="Thyroglobulin_1"/>
    <property type="match status" value="8"/>
</dbReference>
<dbReference type="GO" id="GO:0005604">
    <property type="term" value="C:basement membrane"/>
    <property type="evidence" value="ECO:0007669"/>
    <property type="project" value="TreeGrafter"/>
</dbReference>
<dbReference type="SMART" id="SM00211">
    <property type="entry name" value="TY"/>
    <property type="match status" value="8"/>
</dbReference>
<keyword evidence="3" id="KW-0677">Repeat</keyword>
<feature type="disulfide bond" evidence="5">
    <location>
        <begin position="369"/>
        <end position="376"/>
    </location>
</feature>
<feature type="domain" description="Thyroglobulin type-1" evidence="8">
    <location>
        <begin position="335"/>
        <end position="400"/>
    </location>
</feature>
<dbReference type="GO" id="GO:0007160">
    <property type="term" value="P:cell-matrix adhesion"/>
    <property type="evidence" value="ECO:0007669"/>
    <property type="project" value="TreeGrafter"/>
</dbReference>
<dbReference type="PROSITE" id="PS00484">
    <property type="entry name" value="THYROGLOBULIN_1_1"/>
    <property type="match status" value="7"/>
</dbReference>
<dbReference type="Gene3D" id="4.10.800.10">
    <property type="entry name" value="Thyroglobulin type-1"/>
    <property type="match status" value="8"/>
</dbReference>
<protein>
    <submittedName>
        <fullName evidence="10">Thyroglobulin-like</fullName>
    </submittedName>
</protein>
<feature type="domain" description="Thyroglobulin type-1" evidence="8">
    <location>
        <begin position="185"/>
        <end position="250"/>
    </location>
</feature>
<comment type="subcellular location">
    <subcellularLocation>
        <location evidence="1">Secreted</location>
    </subcellularLocation>
</comment>
<proteinExistence type="predicted"/>
<feature type="domain" description="Thyroglobulin type-1" evidence="8">
    <location>
        <begin position="110"/>
        <end position="175"/>
    </location>
</feature>
<gene>
    <name evidence="10" type="primary">LOC120030524</name>
</gene>
<keyword evidence="7" id="KW-0732">Signal</keyword>
<evidence type="ECO:0000256" key="7">
    <source>
        <dbReference type="SAM" id="SignalP"/>
    </source>
</evidence>
<feature type="disulfide bond" evidence="5">
    <location>
        <begin position="39"/>
        <end position="58"/>
    </location>
</feature>
<dbReference type="KEGG" id="snh:120030524"/>
<keyword evidence="4 5" id="KW-1015">Disulfide bond</keyword>
<keyword evidence="9" id="KW-1185">Reference proteome</keyword>